<dbReference type="KEGG" id="mru:mru_1989"/>
<evidence type="ECO:0000313" key="7">
    <source>
        <dbReference type="Proteomes" id="UP000008680"/>
    </source>
</evidence>
<keyword evidence="3" id="KW-0479">Metal-binding</keyword>
<dbReference type="PANTHER" id="PTHR14359:SF6">
    <property type="entry name" value="PHOSPHOPANTOTHENOYLCYSTEINE DECARBOXYLASE"/>
    <property type="match status" value="1"/>
</dbReference>
<comment type="pathway">
    <text evidence="3">Cofactor biosynthesis; coenzyme A biosynthesis.</text>
</comment>
<dbReference type="OrthoDB" id="10536at2157"/>
<comment type="function">
    <text evidence="3">Catalyzes two sequential steps in the biosynthesis of coenzyme A. In the first step cysteine is conjugated to 4'-phosphopantothenate to form 4-phosphopantothenoylcysteine. In the second step the latter compound is decarboxylated to form 4'-phosphopantotheine.</text>
</comment>
<dbReference type="GeneID" id="8771659"/>
<dbReference type="PATRIC" id="fig|634498.28.peg.1990"/>
<dbReference type="SUPFAM" id="SSF102645">
    <property type="entry name" value="CoaB-like"/>
    <property type="match status" value="1"/>
</dbReference>
<evidence type="ECO:0000259" key="5">
    <source>
        <dbReference type="Pfam" id="PF04127"/>
    </source>
</evidence>
<feature type="domain" description="Flavoprotein" evidence="4">
    <location>
        <begin position="1"/>
        <end position="148"/>
    </location>
</feature>
<dbReference type="GO" id="GO:0046872">
    <property type="term" value="F:metal ion binding"/>
    <property type="evidence" value="ECO:0007669"/>
    <property type="project" value="UniProtKB-KW"/>
</dbReference>
<dbReference type="SUPFAM" id="SSF52507">
    <property type="entry name" value="Homo-oligomeric flavin-containing Cys decarboxylases, HFCD"/>
    <property type="match status" value="1"/>
</dbReference>
<feature type="binding site" evidence="3">
    <location>
        <position position="330"/>
    </location>
    <ligand>
        <name>CTP</name>
        <dbReference type="ChEBI" id="CHEBI:37563"/>
    </ligand>
</feature>
<comment type="cofactor">
    <cofactor evidence="3">
        <name>FMN</name>
        <dbReference type="ChEBI" id="CHEBI:58210"/>
    </cofactor>
    <text evidence="3">Binds 1 FMN per subunit.</text>
</comment>
<dbReference type="RefSeq" id="WP_012956787.1">
    <property type="nucleotide sequence ID" value="NC_013790.1"/>
</dbReference>
<dbReference type="PANTHER" id="PTHR14359">
    <property type="entry name" value="HOMO-OLIGOMERIC FLAVIN CONTAINING CYS DECARBOXYLASE FAMILY"/>
    <property type="match status" value="1"/>
</dbReference>
<proteinExistence type="inferred from homology"/>
<dbReference type="STRING" id="634498.mru_1989"/>
<comment type="catalytic activity">
    <reaction evidence="3">
        <text>(R)-4'-phosphopantothenate + L-cysteine + CTP = N-[(R)-4-phosphopantothenoyl]-L-cysteine + CMP + diphosphate + H(+)</text>
        <dbReference type="Rhea" id="RHEA:19397"/>
        <dbReference type="ChEBI" id="CHEBI:10986"/>
        <dbReference type="ChEBI" id="CHEBI:15378"/>
        <dbReference type="ChEBI" id="CHEBI:33019"/>
        <dbReference type="ChEBI" id="CHEBI:35235"/>
        <dbReference type="ChEBI" id="CHEBI:37563"/>
        <dbReference type="ChEBI" id="CHEBI:59458"/>
        <dbReference type="ChEBI" id="CHEBI:60377"/>
        <dbReference type="EC" id="6.3.2.5"/>
    </reaction>
</comment>
<dbReference type="Gene3D" id="3.40.50.1950">
    <property type="entry name" value="Flavin prenyltransferase-like"/>
    <property type="match status" value="1"/>
</dbReference>
<dbReference type="eggNOG" id="arCOG01704">
    <property type="taxonomic scope" value="Archaea"/>
</dbReference>
<keyword evidence="2 3" id="KW-0456">Lyase</keyword>
<dbReference type="InterPro" id="IPR003382">
    <property type="entry name" value="Flavoprotein"/>
</dbReference>
<dbReference type="GO" id="GO:0004632">
    <property type="term" value="F:phosphopantothenate--cysteine ligase activity"/>
    <property type="evidence" value="ECO:0007669"/>
    <property type="project" value="UniProtKB-UniRule"/>
</dbReference>
<dbReference type="EMBL" id="CP001719">
    <property type="protein sequence ID" value="ADC47839.1"/>
    <property type="molecule type" value="Genomic_DNA"/>
</dbReference>
<evidence type="ECO:0000256" key="1">
    <source>
        <dbReference type="ARBA" id="ARBA00022793"/>
    </source>
</evidence>
<comment type="cofactor">
    <cofactor evidence="3">
        <name>Mg(2+)</name>
        <dbReference type="ChEBI" id="CHEBI:18420"/>
    </cofactor>
</comment>
<accession>D3E0B5</accession>
<evidence type="ECO:0000259" key="4">
    <source>
        <dbReference type="Pfam" id="PF02441"/>
    </source>
</evidence>
<feature type="binding site" evidence="3">
    <location>
        <position position="297"/>
    </location>
    <ligand>
        <name>CTP</name>
        <dbReference type="ChEBI" id="CHEBI:37563"/>
    </ligand>
</feature>
<dbReference type="HAMAP" id="MF_02225">
    <property type="entry name" value="CoaBC"/>
    <property type="match status" value="1"/>
</dbReference>
<reference evidence="6 7" key="1">
    <citation type="journal article" date="2010" name="PLoS ONE">
        <title>The genome sequence of the rumen methanogen Methanobrevibacter ruminantium reveals new possibilities for controlling ruminant methane emissions.</title>
        <authorList>
            <person name="Leahy S.C."/>
            <person name="Kelly W.J."/>
            <person name="Altermann E."/>
            <person name="Ronimus R.S."/>
            <person name="Yeoman C.J."/>
            <person name="Pacheco D.M."/>
            <person name="Li D."/>
            <person name="Kong Z."/>
            <person name="McTavish S."/>
            <person name="Sang C."/>
            <person name="Lambie S.C."/>
            <person name="Janssen P.H."/>
            <person name="Dey D."/>
            <person name="Attwood G.T."/>
        </authorList>
    </citation>
    <scope>NUCLEOTIDE SEQUENCE [LARGE SCALE GENOMIC DNA]</scope>
    <source>
        <strain evidence="7">ATCC 35063 / DSM 1093 / JCM 13430 / OCM 146 / M1</strain>
    </source>
</reference>
<dbReference type="InterPro" id="IPR007085">
    <property type="entry name" value="DNA/pantothenate-metab_flavo_C"/>
</dbReference>
<feature type="domain" description="DNA/pantothenate metabolism flavoprotein C-terminal" evidence="5">
    <location>
        <begin position="195"/>
        <end position="404"/>
    </location>
</feature>
<dbReference type="EC" id="6.3.2.5" evidence="3"/>
<comment type="similarity">
    <text evidence="3">In the C-terminal section; belongs to the PPC synthetase family.</text>
</comment>
<dbReference type="Pfam" id="PF02441">
    <property type="entry name" value="Flavoprotein"/>
    <property type="match status" value="1"/>
</dbReference>
<dbReference type="InterPro" id="IPR005252">
    <property type="entry name" value="CoaBC"/>
</dbReference>
<dbReference type="AlphaFoldDB" id="D3E0B5"/>
<dbReference type="Gene3D" id="3.40.50.10300">
    <property type="entry name" value="CoaB-like"/>
    <property type="match status" value="1"/>
</dbReference>
<feature type="region of interest" description="Phosphopantothenoylcysteine decarboxylase" evidence="3">
    <location>
        <begin position="1"/>
        <end position="198"/>
    </location>
</feature>
<keyword evidence="7" id="KW-1185">Reference proteome</keyword>
<keyword evidence="3" id="KW-0436">Ligase</keyword>
<dbReference type="GO" id="GO:0015941">
    <property type="term" value="P:pantothenate catabolic process"/>
    <property type="evidence" value="ECO:0007669"/>
    <property type="project" value="InterPro"/>
</dbReference>
<protein>
    <recommendedName>
        <fullName evidence="3">Coenzyme A biosynthesis bifunctional protein CoaBC</fullName>
    </recommendedName>
    <alternativeName>
        <fullName evidence="3">DNA/pantothenate metabolism flavoprotein</fullName>
    </alternativeName>
    <alternativeName>
        <fullName evidence="3">Phosphopantothenoylcysteine synthetase/decarboxylase</fullName>
        <shortName evidence="3">PPCS-PPCDC</shortName>
    </alternativeName>
    <domain>
        <recommendedName>
            <fullName evidence="3">Phosphopantothenoylcysteine decarboxylase</fullName>
            <shortName evidence="3">PPC decarboxylase</shortName>
            <shortName evidence="3">PPC-DC</shortName>
            <ecNumber evidence="3">4.1.1.36</ecNumber>
        </recommendedName>
        <alternativeName>
            <fullName evidence="3">CoaC</fullName>
        </alternativeName>
    </domain>
    <domain>
        <recommendedName>
            <fullName evidence="3">Phosphopantothenate--cysteine ligase</fullName>
            <ecNumber evidence="3">6.3.2.5</ecNumber>
        </recommendedName>
        <alternativeName>
            <fullName evidence="3">CoaB</fullName>
        </alternativeName>
        <alternativeName>
            <fullName evidence="3">Phosphopantothenoylcysteine synthetase</fullName>
            <shortName evidence="3">PPC synthetase</shortName>
            <shortName evidence="3">PPC-S</shortName>
        </alternativeName>
    </domain>
</protein>
<gene>
    <name evidence="3 6" type="primary">coaBC</name>
    <name evidence="6" type="ordered locus">mru_1989</name>
</gene>
<comment type="catalytic activity">
    <reaction evidence="3">
        <text>N-[(R)-4-phosphopantothenoyl]-L-cysteine + H(+) = (R)-4'-phosphopantetheine + CO2</text>
        <dbReference type="Rhea" id="RHEA:16793"/>
        <dbReference type="ChEBI" id="CHEBI:15378"/>
        <dbReference type="ChEBI" id="CHEBI:16526"/>
        <dbReference type="ChEBI" id="CHEBI:59458"/>
        <dbReference type="ChEBI" id="CHEBI:61723"/>
        <dbReference type="EC" id="4.1.1.36"/>
    </reaction>
</comment>
<dbReference type="InterPro" id="IPR036551">
    <property type="entry name" value="Flavin_trans-like"/>
</dbReference>
<keyword evidence="3" id="KW-0460">Magnesium</keyword>
<keyword evidence="3" id="KW-0511">Multifunctional enzyme</keyword>
<comment type="similarity">
    <text evidence="3">In the N-terminal section; belongs to the HFCD (homo-oligomeric flavin containing Cys decarboxylase) superfamily.</text>
</comment>
<dbReference type="EC" id="4.1.1.36" evidence="3"/>
<comment type="caution">
    <text evidence="3">Lacks conserved residue(s) required for the propagation of feature annotation.</text>
</comment>
<name>D3E0B5_METRM</name>
<feature type="region of interest" description="Phosphopantothenate--cysteine ligase" evidence="3">
    <location>
        <begin position="199"/>
        <end position="406"/>
    </location>
</feature>
<keyword evidence="3" id="KW-0285">Flavoprotein</keyword>
<evidence type="ECO:0000256" key="2">
    <source>
        <dbReference type="ARBA" id="ARBA00023239"/>
    </source>
</evidence>
<dbReference type="HOGENOM" id="CLU_033319_0_3_2"/>
<sequence length="406" mass="44647">MEIVLCVTGSVAAVETVKLAREFKRQGHSVKAFMTQEATKIIHPNALEFATGQEVVLELTGKIEHVKYSQADLILVAPATANTISKFAYRISDNPVNTLLITAYGHDTPIVFVPSMHDSMYDAVSENVAKLKEEGIVFLNPRLDEGKAKFPAIGDIVLESIRTVNLDRVKKNLTDDSLDESEIEDLNMEMLSKIAGLNVLISLGGTFEEIDPIRGISNRSSGKMGLELAKEAYRLGANLKILAAHHEVEIPKVFDVIDAKSSSVMSEKTIELVPDFDVFIATAAVSDFAPIVKEDYKISSSLNLSLEFEPVAKIIHQIKKINPDIFLVGFKAEYNIPEERMIQCAKTQMQDAGTDLVVANDVYKKGCEFGSDSNEVILVSDEIKKVGLNSKSEIAKSIFKEIANKI</sequence>
<dbReference type="GO" id="GO:0004633">
    <property type="term" value="F:phosphopantothenoylcysteine decarboxylase activity"/>
    <property type="evidence" value="ECO:0007669"/>
    <property type="project" value="UniProtKB-UniRule"/>
</dbReference>
<dbReference type="Proteomes" id="UP000008680">
    <property type="component" value="Chromosome"/>
</dbReference>
<evidence type="ECO:0000256" key="3">
    <source>
        <dbReference type="HAMAP-Rule" id="MF_02225"/>
    </source>
</evidence>
<feature type="binding site" evidence="3">
    <location>
        <position position="287"/>
    </location>
    <ligand>
        <name>CTP</name>
        <dbReference type="ChEBI" id="CHEBI:37563"/>
    </ligand>
</feature>
<evidence type="ECO:0000313" key="6">
    <source>
        <dbReference type="EMBL" id="ADC47839.1"/>
    </source>
</evidence>
<dbReference type="GO" id="GO:0010181">
    <property type="term" value="F:FMN binding"/>
    <property type="evidence" value="ECO:0007669"/>
    <property type="project" value="UniProtKB-UniRule"/>
</dbReference>
<dbReference type="GO" id="GO:0015937">
    <property type="term" value="P:coenzyme A biosynthetic process"/>
    <property type="evidence" value="ECO:0007669"/>
    <property type="project" value="UniProtKB-UniRule"/>
</dbReference>
<keyword evidence="1 3" id="KW-0210">Decarboxylase</keyword>
<dbReference type="GO" id="GO:0071513">
    <property type="term" value="C:phosphopantothenoylcysteine decarboxylase complex"/>
    <property type="evidence" value="ECO:0007669"/>
    <property type="project" value="TreeGrafter"/>
</dbReference>
<dbReference type="Pfam" id="PF04127">
    <property type="entry name" value="DFP"/>
    <property type="match status" value="1"/>
</dbReference>
<dbReference type="InterPro" id="IPR035929">
    <property type="entry name" value="CoaB-like_sf"/>
</dbReference>
<dbReference type="UniPathway" id="UPA00241"/>
<keyword evidence="3" id="KW-0288">FMN</keyword>
<organism evidence="6 7">
    <name type="scientific">Methanobrevibacter ruminantium (strain ATCC 35063 / DSM 1093 / JCM 13430 / OCM 146 / M1)</name>
    <name type="common">Methanobacterium ruminantium</name>
    <dbReference type="NCBI Taxonomy" id="634498"/>
    <lineage>
        <taxon>Archaea</taxon>
        <taxon>Methanobacteriati</taxon>
        <taxon>Methanobacteriota</taxon>
        <taxon>Methanomada group</taxon>
        <taxon>Methanobacteria</taxon>
        <taxon>Methanobacteriales</taxon>
        <taxon>Methanobacteriaceae</taxon>
        <taxon>Methanobrevibacter</taxon>
    </lineage>
</organism>